<dbReference type="PROSITE" id="PS50040">
    <property type="entry name" value="EF1G_C"/>
    <property type="match status" value="1"/>
</dbReference>
<dbReference type="SFLD" id="SFLDS00019">
    <property type="entry name" value="Glutathione_Transferase_(cytos"/>
    <property type="match status" value="1"/>
</dbReference>
<dbReference type="InterPro" id="IPR036282">
    <property type="entry name" value="Glutathione-S-Trfase_C_sf"/>
</dbReference>
<dbReference type="FunFam" id="3.40.30.10:FF:000233">
    <property type="entry name" value="Elongation factor 1-gamma"/>
    <property type="match status" value="1"/>
</dbReference>
<evidence type="ECO:0000256" key="5">
    <source>
        <dbReference type="SAM" id="MobiDB-lite"/>
    </source>
</evidence>
<evidence type="ECO:0000256" key="3">
    <source>
        <dbReference type="ARBA" id="ARBA00022917"/>
    </source>
</evidence>
<evidence type="ECO:0000313" key="9">
    <source>
        <dbReference type="EMBL" id="CAI8032200.1"/>
    </source>
</evidence>
<dbReference type="SFLD" id="SFLDG00358">
    <property type="entry name" value="Main_(cytGST)"/>
    <property type="match status" value="1"/>
</dbReference>
<dbReference type="InterPro" id="IPR050802">
    <property type="entry name" value="EF-GSTs"/>
</dbReference>
<evidence type="ECO:0000259" key="7">
    <source>
        <dbReference type="PROSITE" id="PS50404"/>
    </source>
</evidence>
<feature type="domain" description="GST N-terminal" evidence="7">
    <location>
        <begin position="1"/>
        <end position="86"/>
    </location>
</feature>
<dbReference type="EMBL" id="CASHTH010002588">
    <property type="protein sequence ID" value="CAI8032200.1"/>
    <property type="molecule type" value="Genomic_DNA"/>
</dbReference>
<dbReference type="FunFam" id="3.30.70.1010:FF:000001">
    <property type="entry name" value="Elongation factor 1-gamma 1"/>
    <property type="match status" value="1"/>
</dbReference>
<dbReference type="InterPro" id="IPR036433">
    <property type="entry name" value="EF1B_G_C_sf"/>
</dbReference>
<dbReference type="Gene3D" id="3.30.70.1010">
    <property type="entry name" value="Translation elongation factor EF1B, gamma chain, conserved domain"/>
    <property type="match status" value="1"/>
</dbReference>
<dbReference type="PROSITE" id="PS50404">
    <property type="entry name" value="GST_NTER"/>
    <property type="match status" value="1"/>
</dbReference>
<protein>
    <recommendedName>
        <fullName evidence="1">Elongation factor 1-gamma</fullName>
    </recommendedName>
</protein>
<dbReference type="Pfam" id="PF00647">
    <property type="entry name" value="EF1G"/>
    <property type="match status" value="1"/>
</dbReference>
<dbReference type="SUPFAM" id="SSF52833">
    <property type="entry name" value="Thioredoxin-like"/>
    <property type="match status" value="1"/>
</dbReference>
<dbReference type="PROSITE" id="PS50405">
    <property type="entry name" value="GST_CTER"/>
    <property type="match status" value="1"/>
</dbReference>
<dbReference type="InterPro" id="IPR004045">
    <property type="entry name" value="Glutathione_S-Trfase_N"/>
</dbReference>
<organism evidence="9 10">
    <name type="scientific">Geodia barretti</name>
    <name type="common">Barrett's horny sponge</name>
    <dbReference type="NCBI Taxonomy" id="519541"/>
    <lineage>
        <taxon>Eukaryota</taxon>
        <taxon>Metazoa</taxon>
        <taxon>Porifera</taxon>
        <taxon>Demospongiae</taxon>
        <taxon>Heteroscleromorpha</taxon>
        <taxon>Tetractinellida</taxon>
        <taxon>Astrophorina</taxon>
        <taxon>Geodiidae</taxon>
        <taxon>Geodia</taxon>
    </lineage>
</organism>
<evidence type="ECO:0000256" key="1">
    <source>
        <dbReference type="ARBA" id="ARBA00022218"/>
    </source>
</evidence>
<dbReference type="InterPro" id="IPR036249">
    <property type="entry name" value="Thioredoxin-like_sf"/>
</dbReference>
<dbReference type="PANTHER" id="PTHR43986">
    <property type="entry name" value="ELONGATION FACTOR 1-GAMMA"/>
    <property type="match status" value="1"/>
</dbReference>
<evidence type="ECO:0000313" key="10">
    <source>
        <dbReference type="Proteomes" id="UP001174909"/>
    </source>
</evidence>
<dbReference type="SUPFAM" id="SSF89942">
    <property type="entry name" value="eEF1-gamma domain"/>
    <property type="match status" value="1"/>
</dbReference>
<feature type="region of interest" description="Disordered" evidence="5">
    <location>
        <begin position="228"/>
        <end position="272"/>
    </location>
</feature>
<dbReference type="Gene3D" id="3.40.30.10">
    <property type="entry name" value="Glutaredoxin"/>
    <property type="match status" value="1"/>
</dbReference>
<reference evidence="9" key="1">
    <citation type="submission" date="2023-03" db="EMBL/GenBank/DDBJ databases">
        <authorList>
            <person name="Steffen K."/>
            <person name="Cardenas P."/>
        </authorList>
    </citation>
    <scope>NUCLEOTIDE SEQUENCE</scope>
</reference>
<gene>
    <name evidence="9" type="ORF">GBAR_LOCUS18225</name>
</gene>
<dbReference type="Pfam" id="PF02798">
    <property type="entry name" value="GST_N"/>
    <property type="match status" value="1"/>
</dbReference>
<sequence length="438" mass="49170">MAGTLYTYPESFRANKVLIAARYSGAAVKVVCDPPQFELGVTNHSPEFLAKFPLGKVPAFETSDGSTITESNAIAYYVANSQLRGTTDLDAARILQYINFADSEVLPSVCTWTFPTLGIMQPNQQAVGQAQAAVKRCLEVLDSALATRTFLVGERVTLADITLVCNLLLLYKQVLDPGLRAPYVNVNRWFATCVNQPQFKAVLGDVPLCTKMAVFDAKKYNELFPKEKKEKAKKGGGEAKEESGKGSAKKQQKSDTHKKKEAEPPAEEDDAPKTAKFVDPYLSLPPSPFIMDAFKRVYSNEDIETKAIPYLWENFDKEGWSLWRADYRYNNELKMSFMAANLIGGMFQRVEKLHKYGFGSVLVFGEDYKLSISGIWLFRGQQLAFNLVDSWNVDAPSYDFTKLDPENEEHRKMVNEFLVWKGDFEGRGPEPTDGKIFK</sequence>
<dbReference type="AlphaFoldDB" id="A0AA35WZ96"/>
<comment type="caution">
    <text evidence="9">The sequence shown here is derived from an EMBL/GenBank/DDBJ whole genome shotgun (WGS) entry which is preliminary data.</text>
</comment>
<feature type="domain" description="EF-1-gamma C-terminal" evidence="6">
    <location>
        <begin position="277"/>
        <end position="438"/>
    </location>
</feature>
<evidence type="ECO:0000259" key="8">
    <source>
        <dbReference type="PROSITE" id="PS50405"/>
    </source>
</evidence>
<dbReference type="SUPFAM" id="SSF47616">
    <property type="entry name" value="GST C-terminal domain-like"/>
    <property type="match status" value="1"/>
</dbReference>
<dbReference type="Gene3D" id="1.20.1050.10">
    <property type="match status" value="1"/>
</dbReference>
<dbReference type="GO" id="GO:0003746">
    <property type="term" value="F:translation elongation factor activity"/>
    <property type="evidence" value="ECO:0007669"/>
    <property type="project" value="UniProtKB-UniRule"/>
</dbReference>
<accession>A0AA35WZ96</accession>
<keyword evidence="2 4" id="KW-0251">Elongation factor</keyword>
<keyword evidence="3 4" id="KW-0648">Protein biosynthesis</keyword>
<dbReference type="Pfam" id="PF00043">
    <property type="entry name" value="GST_C"/>
    <property type="match status" value="1"/>
</dbReference>
<feature type="compositionally biased region" description="Basic and acidic residues" evidence="5">
    <location>
        <begin position="228"/>
        <end position="244"/>
    </location>
</feature>
<evidence type="ECO:0000256" key="4">
    <source>
        <dbReference type="PROSITE-ProRule" id="PRU00519"/>
    </source>
</evidence>
<dbReference type="GO" id="GO:0005634">
    <property type="term" value="C:nucleus"/>
    <property type="evidence" value="ECO:0007669"/>
    <property type="project" value="TreeGrafter"/>
</dbReference>
<evidence type="ECO:0000259" key="6">
    <source>
        <dbReference type="PROSITE" id="PS50040"/>
    </source>
</evidence>
<feature type="domain" description="GST C-terminal" evidence="8">
    <location>
        <begin position="87"/>
        <end position="220"/>
    </location>
</feature>
<dbReference type="CDD" id="cd03181">
    <property type="entry name" value="GST_C_EF1Bgamma_like"/>
    <property type="match status" value="1"/>
</dbReference>
<dbReference type="SMART" id="SM01183">
    <property type="entry name" value="EF1G"/>
    <property type="match status" value="1"/>
</dbReference>
<dbReference type="InterPro" id="IPR040079">
    <property type="entry name" value="Glutathione_S-Trfase"/>
</dbReference>
<name>A0AA35WZ96_GEOBA</name>
<dbReference type="InterPro" id="IPR004046">
    <property type="entry name" value="GST_C"/>
</dbReference>
<feature type="compositionally biased region" description="Basic and acidic residues" evidence="5">
    <location>
        <begin position="252"/>
        <end position="263"/>
    </location>
</feature>
<proteinExistence type="predicted"/>
<dbReference type="InterPro" id="IPR001662">
    <property type="entry name" value="EF1B_G_C"/>
</dbReference>
<evidence type="ECO:0000256" key="2">
    <source>
        <dbReference type="ARBA" id="ARBA00022768"/>
    </source>
</evidence>
<dbReference type="GO" id="GO:0005737">
    <property type="term" value="C:cytoplasm"/>
    <property type="evidence" value="ECO:0007669"/>
    <property type="project" value="TreeGrafter"/>
</dbReference>
<dbReference type="PANTHER" id="PTHR43986:SF1">
    <property type="entry name" value="ELONGATION FACTOR 1-GAMMA"/>
    <property type="match status" value="1"/>
</dbReference>
<dbReference type="Proteomes" id="UP001174909">
    <property type="component" value="Unassembled WGS sequence"/>
</dbReference>
<keyword evidence="10" id="KW-1185">Reference proteome</keyword>
<dbReference type="InterPro" id="IPR010987">
    <property type="entry name" value="Glutathione-S-Trfase_C-like"/>
</dbReference>
<dbReference type="FunFam" id="1.20.1050.10:FF:000006">
    <property type="entry name" value="Elongation factor 1 gamma"/>
    <property type="match status" value="1"/>
</dbReference>
<dbReference type="CDD" id="cd03044">
    <property type="entry name" value="GST_N_EF1Bgamma"/>
    <property type="match status" value="1"/>
</dbReference>